<evidence type="ECO:0000313" key="2">
    <source>
        <dbReference type="Proteomes" id="UP000177798"/>
    </source>
</evidence>
<dbReference type="AlphaFoldDB" id="A0A1D9Q912"/>
<evidence type="ECO:0000313" key="1">
    <source>
        <dbReference type="EMBL" id="APA11428.1"/>
    </source>
</evidence>
<name>A0A1D9Q912_SCLS1</name>
<proteinExistence type="predicted"/>
<dbReference type="EMBL" id="CP017820">
    <property type="protein sequence ID" value="APA11428.1"/>
    <property type="molecule type" value="Genomic_DNA"/>
</dbReference>
<gene>
    <name evidence="1" type="ORF">sscle_07g061980</name>
</gene>
<dbReference type="OrthoDB" id="3562304at2759"/>
<dbReference type="PANTHER" id="PTHR10622">
    <property type="entry name" value="HET DOMAIN-CONTAINING PROTEIN"/>
    <property type="match status" value="1"/>
</dbReference>
<sequence length="180" mass="20223">MRLLKCDNAGGYRLTKALLDNNIPPYAILSHTGNGKAKTGYKKLQFCGNRLPVTTSTTPGWILNNHKAYGKDVFGPADGLQEDGRSKNSWLQYQSSSFHGIVAENRTSTREEDAAYSLLGIFGVSISVIYGEGRDNTFRRLNSVIDSNRDYLPSPDKRCLIDLFITDTRKDKQRTEELKR</sequence>
<dbReference type="Proteomes" id="UP000177798">
    <property type="component" value="Chromosome 7"/>
</dbReference>
<dbReference type="PANTHER" id="PTHR10622:SF13">
    <property type="entry name" value="NACHT DOMAIN-CONTAINING PROTEIN"/>
    <property type="match status" value="1"/>
</dbReference>
<dbReference type="VEuPathDB" id="FungiDB:sscle_07g061980"/>
<reference evidence="2" key="1">
    <citation type="journal article" date="2017" name="Genome Biol. Evol.">
        <title>The complete genome sequence of the phytopathogenic fungus Sclerotinia sclerotiorum reveals insights into the genome architecture of broad host range pathogens.</title>
        <authorList>
            <person name="Derbyshire M."/>
            <person name="Denton-Giles M."/>
            <person name="Hegedus D."/>
            <person name="Seifbarghy S."/>
            <person name="Rollins J."/>
            <person name="van Kan J."/>
            <person name="Seidl M.F."/>
            <person name="Faino L."/>
            <person name="Mbengue M."/>
            <person name="Navaud O."/>
            <person name="Raffaele S."/>
            <person name="Hammond-Kosack K."/>
            <person name="Heard S."/>
            <person name="Oliver R."/>
        </authorList>
    </citation>
    <scope>NUCLEOTIDE SEQUENCE [LARGE SCALE GENOMIC DNA]</scope>
    <source>
        <strain evidence="2">ATCC 18683 / 1980 / Ss-1</strain>
    </source>
</reference>
<protein>
    <submittedName>
        <fullName evidence="1">Uncharacterized protein</fullName>
    </submittedName>
</protein>
<accession>A0A1D9Q912</accession>
<organism evidence="1 2">
    <name type="scientific">Sclerotinia sclerotiorum (strain ATCC 18683 / 1980 / Ss-1)</name>
    <name type="common">White mold</name>
    <name type="synonym">Whetzelinia sclerotiorum</name>
    <dbReference type="NCBI Taxonomy" id="665079"/>
    <lineage>
        <taxon>Eukaryota</taxon>
        <taxon>Fungi</taxon>
        <taxon>Dikarya</taxon>
        <taxon>Ascomycota</taxon>
        <taxon>Pezizomycotina</taxon>
        <taxon>Leotiomycetes</taxon>
        <taxon>Helotiales</taxon>
        <taxon>Sclerotiniaceae</taxon>
        <taxon>Sclerotinia</taxon>
    </lineage>
</organism>